<dbReference type="Proteomes" id="UP000184001">
    <property type="component" value="Unassembled WGS sequence"/>
</dbReference>
<reference evidence="2 3" key="1">
    <citation type="submission" date="2016-11" db="EMBL/GenBank/DDBJ databases">
        <authorList>
            <person name="Varghese N."/>
            <person name="Submissions S."/>
        </authorList>
    </citation>
    <scope>NUCLEOTIDE SEQUENCE [LARGE SCALE GENOMIC DNA]</scope>
    <source>
        <strain evidence="2 3">DSM 17919</strain>
    </source>
</reference>
<evidence type="ECO:0000313" key="3">
    <source>
        <dbReference type="Proteomes" id="UP000184001"/>
    </source>
</evidence>
<dbReference type="AlphaFoldDB" id="A0A8G2C8M2"/>
<name>A0A8G2C8M2_9BACT</name>
<sequence length="112" mass="12353">MRKMISLCLSIVMALLVIGECRAEQYEVVEPNAVIAGSITVKGQNFYLDDGEYEFLLLNFEDISLEGMQVEVFGDYVTVNKKPAFKVTSIDVYEGGDLPSEVDTESDGKEGS</sequence>
<accession>A0A8G2C8M2</accession>
<comment type="caution">
    <text evidence="2">The sequence shown here is derived from an EMBL/GenBank/DDBJ whole genome shotgun (WGS) entry which is preliminary data.</text>
</comment>
<organism evidence="2 3">
    <name type="scientific">Halodesulfovibrio aestuarii</name>
    <dbReference type="NCBI Taxonomy" id="126333"/>
    <lineage>
        <taxon>Bacteria</taxon>
        <taxon>Pseudomonadati</taxon>
        <taxon>Thermodesulfobacteriota</taxon>
        <taxon>Desulfovibrionia</taxon>
        <taxon>Desulfovibrionales</taxon>
        <taxon>Desulfovibrionaceae</taxon>
        <taxon>Halodesulfovibrio</taxon>
    </lineage>
</organism>
<dbReference type="RefSeq" id="WP_020001877.1">
    <property type="nucleotide sequence ID" value="NZ_CP192219.1"/>
</dbReference>
<evidence type="ECO:0000313" key="2">
    <source>
        <dbReference type="EMBL" id="SHI71549.1"/>
    </source>
</evidence>
<feature type="signal peptide" evidence="1">
    <location>
        <begin position="1"/>
        <end position="23"/>
    </location>
</feature>
<feature type="chain" id="PRO_5034864931" evidence="1">
    <location>
        <begin position="24"/>
        <end position="112"/>
    </location>
</feature>
<proteinExistence type="predicted"/>
<gene>
    <name evidence="2" type="ORF">SAMN05660830_00752</name>
</gene>
<evidence type="ECO:0000256" key="1">
    <source>
        <dbReference type="SAM" id="SignalP"/>
    </source>
</evidence>
<dbReference type="EMBL" id="FQZR01000002">
    <property type="protein sequence ID" value="SHI71549.1"/>
    <property type="molecule type" value="Genomic_DNA"/>
</dbReference>
<protein>
    <submittedName>
        <fullName evidence="2">Uncharacterized protein</fullName>
    </submittedName>
</protein>
<keyword evidence="1" id="KW-0732">Signal</keyword>